<gene>
    <name evidence="2" type="ORF">CLORY_17850</name>
</gene>
<organism evidence="2 3">
    <name type="scientific">Clostridium oryzae</name>
    <dbReference type="NCBI Taxonomy" id="1450648"/>
    <lineage>
        <taxon>Bacteria</taxon>
        <taxon>Bacillati</taxon>
        <taxon>Bacillota</taxon>
        <taxon>Clostridia</taxon>
        <taxon>Eubacteriales</taxon>
        <taxon>Clostridiaceae</taxon>
        <taxon>Clostridium</taxon>
    </lineage>
</organism>
<protein>
    <recommendedName>
        <fullName evidence="4">ABC-transporter type IV</fullName>
    </recommendedName>
</protein>
<proteinExistence type="predicted"/>
<keyword evidence="1" id="KW-0472">Membrane</keyword>
<feature type="transmembrane region" description="Helical" evidence="1">
    <location>
        <begin position="12"/>
        <end position="32"/>
    </location>
</feature>
<evidence type="ECO:0000256" key="1">
    <source>
        <dbReference type="SAM" id="Phobius"/>
    </source>
</evidence>
<evidence type="ECO:0000313" key="3">
    <source>
        <dbReference type="Proteomes" id="UP000190080"/>
    </source>
</evidence>
<name>A0A1V4IR58_9CLOT</name>
<feature type="transmembrane region" description="Helical" evidence="1">
    <location>
        <begin position="44"/>
        <end position="64"/>
    </location>
</feature>
<sequence length="257" mass="30138">MPYISNTTYYYLFLYFIIYSFAGWVLEVIYCYSVNRRLVNRGFLYGPVCPIYGVAAVIVIIVLSPFSNNYILLFGGGLILSSLLEFITGFVLEHFFKARWWDYTDNKFNIMGYVCLKFSIFWAIITVIFIKFIYPPVDRFVHLLPHSFLEISYNVLLIVFVVDITATINNLIQFRKIFNELYELSSELKCNIETMKNKLVDTAKASILEGKIKYLKESYDKLMSRSNFKFRRIILAFPKVSSKSFGKIIDEIKERIL</sequence>
<dbReference type="InterPro" id="IPR010540">
    <property type="entry name" value="CmpB_TMEM229"/>
</dbReference>
<dbReference type="EMBL" id="MZGV01000015">
    <property type="protein sequence ID" value="OPJ62416.1"/>
    <property type="molecule type" value="Genomic_DNA"/>
</dbReference>
<keyword evidence="1" id="KW-0812">Transmembrane</keyword>
<feature type="transmembrane region" description="Helical" evidence="1">
    <location>
        <begin position="113"/>
        <end position="133"/>
    </location>
</feature>
<keyword evidence="1" id="KW-1133">Transmembrane helix</keyword>
<dbReference type="AlphaFoldDB" id="A0A1V4IR58"/>
<feature type="transmembrane region" description="Helical" evidence="1">
    <location>
        <begin position="70"/>
        <end position="92"/>
    </location>
</feature>
<dbReference type="Proteomes" id="UP000190080">
    <property type="component" value="Unassembled WGS sequence"/>
</dbReference>
<dbReference type="Pfam" id="PF06541">
    <property type="entry name" value="ABC_trans_CmpB"/>
    <property type="match status" value="1"/>
</dbReference>
<keyword evidence="3" id="KW-1185">Reference proteome</keyword>
<accession>A0A1V4IR58</accession>
<evidence type="ECO:0008006" key="4">
    <source>
        <dbReference type="Google" id="ProtNLM"/>
    </source>
</evidence>
<dbReference type="STRING" id="1450648.CLORY_17850"/>
<reference evidence="2 3" key="1">
    <citation type="submission" date="2017-03" db="EMBL/GenBank/DDBJ databases">
        <title>Genome sequence of Clostridium oryzae DSM 28571.</title>
        <authorList>
            <person name="Poehlein A."/>
            <person name="Daniel R."/>
        </authorList>
    </citation>
    <scope>NUCLEOTIDE SEQUENCE [LARGE SCALE GENOMIC DNA]</scope>
    <source>
        <strain evidence="2 3">DSM 28571</strain>
    </source>
</reference>
<evidence type="ECO:0000313" key="2">
    <source>
        <dbReference type="EMBL" id="OPJ62416.1"/>
    </source>
</evidence>
<feature type="transmembrane region" description="Helical" evidence="1">
    <location>
        <begin position="153"/>
        <end position="172"/>
    </location>
</feature>
<comment type="caution">
    <text evidence="2">The sequence shown here is derived from an EMBL/GenBank/DDBJ whole genome shotgun (WGS) entry which is preliminary data.</text>
</comment>